<organism evidence="1 2">
    <name type="scientific">Apiospora hydei</name>
    <dbReference type="NCBI Taxonomy" id="1337664"/>
    <lineage>
        <taxon>Eukaryota</taxon>
        <taxon>Fungi</taxon>
        <taxon>Dikarya</taxon>
        <taxon>Ascomycota</taxon>
        <taxon>Pezizomycotina</taxon>
        <taxon>Sordariomycetes</taxon>
        <taxon>Xylariomycetidae</taxon>
        <taxon>Amphisphaeriales</taxon>
        <taxon>Apiosporaceae</taxon>
        <taxon>Apiospora</taxon>
    </lineage>
</organism>
<name>A0ABR1WB11_9PEZI</name>
<sequence>MARIGTSYSYLDIDPTRRSRLGIYFLWKGIVGDIEVACHFLFTKSKWGPAGCRPKGATVQFTLDDEEGDLWRHFVAGKPQVPVQITEHAPQQLNGETVRVMKTTRNAFVPEINAGGFGVLRGVGRESLRQEFVRSNWRLSSQPLRNHRGWPTTMRWYINENQLERQPHHPNTFYTAFAFEHDGQPFFMQVEVSGHLESTSSNLKHKVKRRFKRFRFPAEPQTATAVVNFCGRDNAYKAPLDELARSIPDQMVMANMKQVPRVPRVQTGPKPLYQISAETEEATIEDETV</sequence>
<evidence type="ECO:0000313" key="2">
    <source>
        <dbReference type="Proteomes" id="UP001433268"/>
    </source>
</evidence>
<reference evidence="1 2" key="1">
    <citation type="submission" date="2023-01" db="EMBL/GenBank/DDBJ databases">
        <title>Analysis of 21 Apiospora genomes using comparative genomics revels a genus with tremendous synthesis potential of carbohydrate active enzymes and secondary metabolites.</title>
        <authorList>
            <person name="Sorensen T."/>
        </authorList>
    </citation>
    <scope>NUCLEOTIDE SEQUENCE [LARGE SCALE GENOMIC DNA]</scope>
    <source>
        <strain evidence="1 2">CBS 114990</strain>
    </source>
</reference>
<keyword evidence="2" id="KW-1185">Reference proteome</keyword>
<comment type="caution">
    <text evidence="1">The sequence shown here is derived from an EMBL/GenBank/DDBJ whole genome shotgun (WGS) entry which is preliminary data.</text>
</comment>
<evidence type="ECO:0000313" key="1">
    <source>
        <dbReference type="EMBL" id="KAK8079655.1"/>
    </source>
</evidence>
<gene>
    <name evidence="1" type="ORF">PG997_007473</name>
</gene>
<proteinExistence type="predicted"/>
<dbReference type="Proteomes" id="UP001433268">
    <property type="component" value="Unassembled WGS sequence"/>
</dbReference>
<accession>A0ABR1WB11</accession>
<dbReference type="RefSeq" id="XP_066667130.1">
    <property type="nucleotide sequence ID" value="XM_066811788.1"/>
</dbReference>
<dbReference type="GeneID" id="92044848"/>
<dbReference type="EMBL" id="JAQQWN010000006">
    <property type="protein sequence ID" value="KAK8079655.1"/>
    <property type="molecule type" value="Genomic_DNA"/>
</dbReference>
<protein>
    <submittedName>
        <fullName evidence="1">Uncharacterized protein</fullName>
    </submittedName>
</protein>